<reference evidence="3" key="1">
    <citation type="submission" date="2021-04" db="EMBL/GenBank/DDBJ databases">
        <title>A novel Synergistetes isolate from a pyrite-forming mixed culture.</title>
        <authorList>
            <person name="Bunk B."/>
            <person name="Sproer C."/>
            <person name="Spring S."/>
            <person name="Pester M."/>
        </authorList>
    </citation>
    <scope>NUCLEOTIDE SEQUENCE [LARGE SCALE GENOMIC DNA]</scope>
    <source>
        <strain evidence="3">J.5.4.2-T.3.5.2</strain>
    </source>
</reference>
<feature type="chain" id="PRO_5040273896" evidence="1">
    <location>
        <begin position="27"/>
        <end position="436"/>
    </location>
</feature>
<evidence type="ECO:0000313" key="3">
    <source>
        <dbReference type="Proteomes" id="UP000671879"/>
    </source>
</evidence>
<dbReference type="EMBL" id="CP072943">
    <property type="protein sequence ID" value="QTX32372.1"/>
    <property type="molecule type" value="Genomic_DNA"/>
</dbReference>
<keyword evidence="3" id="KW-1185">Reference proteome</keyword>
<dbReference type="InterPro" id="IPR030821">
    <property type="entry name" value="Synergist_CTERM"/>
</dbReference>
<sequence>MKRTGTFRWSLLLALVFALAAGTSWAALTDADAVFLTVDNTYTAATLGTIEMASPDVISQNLVTGLGVDPMGFVVEIWGEKKILLREYKGSGTADTVSLYPGEDWSGPVAQKAFGDNIQQAQVEGDYLYVANWGNTGLRPGSIEQYDVADFLDGTADVEPVETLSFDDGDAFTDQVKDFRIVDGYLYALVSDVDGTFTYDAGRLYKISLPDMTVVDSLNVGKNPGAAVTKAAMALYGNALYVACFGGGYGGALEPSLVKVDLTAFTATVIDDGSALPDTTYGYCGLAVASDGALLVNVASSNWLNPTLLYRTTVGGLEAAALADDFWEDKEVDLSEVAYGLGIGFGGTLFFDGATDRFWVEGSYAAVTIDRAGALLRAYEATELGGNPYDLLPAAGLSFSGEILRPSGGSSGGCNGGFVPAGLLLLVPLFLLSGRR</sequence>
<gene>
    <name evidence="2" type="ORF">KAR29_13915</name>
</gene>
<protein>
    <submittedName>
        <fullName evidence="2">SYNERG-CTERM sorting domain-containing protein</fullName>
    </submittedName>
</protein>
<feature type="signal peptide" evidence="1">
    <location>
        <begin position="1"/>
        <end position="26"/>
    </location>
</feature>
<dbReference type="InterPro" id="IPR011044">
    <property type="entry name" value="Quino_amine_DH_bsu"/>
</dbReference>
<dbReference type="KEGG" id="aram:KAR29_13915"/>
<dbReference type="SUPFAM" id="SSF50969">
    <property type="entry name" value="YVTN repeat-like/Quinoprotein amine dehydrogenase"/>
    <property type="match status" value="1"/>
</dbReference>
<organism evidence="2 3">
    <name type="scientific">Aminithiophilus ramosus</name>
    <dbReference type="NCBI Taxonomy" id="3029084"/>
    <lineage>
        <taxon>Bacteria</taxon>
        <taxon>Thermotogati</taxon>
        <taxon>Synergistota</taxon>
        <taxon>Synergistia</taxon>
        <taxon>Synergistales</taxon>
        <taxon>Aminithiophilaceae</taxon>
        <taxon>Aminithiophilus</taxon>
    </lineage>
</organism>
<dbReference type="AlphaFoldDB" id="A0A9Q7AP48"/>
<accession>A0A9Q7AP48</accession>
<dbReference type="Proteomes" id="UP000671879">
    <property type="component" value="Chromosome"/>
</dbReference>
<name>A0A9Q7AP48_9BACT</name>
<evidence type="ECO:0000313" key="2">
    <source>
        <dbReference type="EMBL" id="QTX32372.1"/>
    </source>
</evidence>
<dbReference type="NCBIfam" id="TIGR04564">
    <property type="entry name" value="Synergist_CTERM"/>
    <property type="match status" value="1"/>
</dbReference>
<dbReference type="RefSeq" id="WP_274373602.1">
    <property type="nucleotide sequence ID" value="NZ_CP072943.1"/>
</dbReference>
<keyword evidence="1" id="KW-0732">Signal</keyword>
<proteinExistence type="predicted"/>
<evidence type="ECO:0000256" key="1">
    <source>
        <dbReference type="SAM" id="SignalP"/>
    </source>
</evidence>